<protein>
    <recommendedName>
        <fullName evidence="3">CUE domain-containing protein</fullName>
    </recommendedName>
</protein>
<dbReference type="Gene3D" id="1.10.8.10">
    <property type="entry name" value="DNA helicase RuvA subunit, C-terminal domain"/>
    <property type="match status" value="1"/>
</dbReference>
<organism evidence="4 5">
    <name type="scientific">Zalerion maritima</name>
    <dbReference type="NCBI Taxonomy" id="339359"/>
    <lineage>
        <taxon>Eukaryota</taxon>
        <taxon>Fungi</taxon>
        <taxon>Dikarya</taxon>
        <taxon>Ascomycota</taxon>
        <taxon>Pezizomycotina</taxon>
        <taxon>Sordariomycetes</taxon>
        <taxon>Lulworthiomycetidae</taxon>
        <taxon>Lulworthiales</taxon>
        <taxon>Lulworthiaceae</taxon>
        <taxon>Zalerion</taxon>
    </lineage>
</organism>
<feature type="compositionally biased region" description="Basic and acidic residues" evidence="1">
    <location>
        <begin position="152"/>
        <end position="170"/>
    </location>
</feature>
<evidence type="ECO:0000313" key="5">
    <source>
        <dbReference type="Proteomes" id="UP001201980"/>
    </source>
</evidence>
<accession>A0AAD5S3Z4</accession>
<gene>
    <name evidence="4" type="ORF">MKZ38_005371</name>
</gene>
<feature type="domain" description="CUE" evidence="3">
    <location>
        <begin position="44"/>
        <end position="87"/>
    </location>
</feature>
<dbReference type="SMART" id="SM00546">
    <property type="entry name" value="CUE"/>
    <property type="match status" value="1"/>
</dbReference>
<dbReference type="SUPFAM" id="SSF46934">
    <property type="entry name" value="UBA-like"/>
    <property type="match status" value="1"/>
</dbReference>
<keyword evidence="2" id="KW-0812">Transmembrane</keyword>
<evidence type="ECO:0000313" key="4">
    <source>
        <dbReference type="EMBL" id="KAJ2905495.1"/>
    </source>
</evidence>
<dbReference type="GO" id="GO:0043130">
    <property type="term" value="F:ubiquitin binding"/>
    <property type="evidence" value="ECO:0007669"/>
    <property type="project" value="InterPro"/>
</dbReference>
<feature type="compositionally biased region" description="Pro residues" evidence="1">
    <location>
        <begin position="93"/>
        <end position="102"/>
    </location>
</feature>
<reference evidence="4" key="1">
    <citation type="submission" date="2022-07" db="EMBL/GenBank/DDBJ databases">
        <title>Draft genome sequence of Zalerion maritima ATCC 34329, a (micro)plastics degrading marine fungus.</title>
        <authorList>
            <person name="Paco A."/>
            <person name="Goncalves M.F.M."/>
            <person name="Rocha-Santos T.A.P."/>
            <person name="Alves A."/>
        </authorList>
    </citation>
    <scope>NUCLEOTIDE SEQUENCE</scope>
    <source>
        <strain evidence="4">ATCC 34329</strain>
    </source>
</reference>
<dbReference type="EMBL" id="JAKWBI020000031">
    <property type="protein sequence ID" value="KAJ2905495.1"/>
    <property type="molecule type" value="Genomic_DNA"/>
</dbReference>
<name>A0AAD5S3Z4_9PEZI</name>
<feature type="region of interest" description="Disordered" evidence="1">
    <location>
        <begin position="89"/>
        <end position="124"/>
    </location>
</feature>
<dbReference type="Pfam" id="PF02845">
    <property type="entry name" value="CUE"/>
    <property type="match status" value="1"/>
</dbReference>
<sequence length="197" mass="21797">MANDQLNLGPLILILVLSGLILRYLFVTSQPQPQRRDPQAAHRAREEATQRILQIFPRVDRRSILWDLQRTGGNVDATTERILTGRLATPPITFQPPPPPPGSSITTAASSQPGHGAKLVESSSQPDLITRYNLQNKLSSVTAAEQQQPAVVDKKGKVWSSNKDERQAALQKRREDMILAARRKMEAKLAAQKNAPT</sequence>
<evidence type="ECO:0000256" key="1">
    <source>
        <dbReference type="SAM" id="MobiDB-lite"/>
    </source>
</evidence>
<dbReference type="AlphaFoldDB" id="A0AAD5S3Z4"/>
<dbReference type="InterPro" id="IPR003892">
    <property type="entry name" value="CUE"/>
</dbReference>
<proteinExistence type="predicted"/>
<dbReference type="Proteomes" id="UP001201980">
    <property type="component" value="Unassembled WGS sequence"/>
</dbReference>
<dbReference type="InterPro" id="IPR009060">
    <property type="entry name" value="UBA-like_sf"/>
</dbReference>
<feature type="transmembrane region" description="Helical" evidence="2">
    <location>
        <begin position="6"/>
        <end position="26"/>
    </location>
</feature>
<feature type="region of interest" description="Disordered" evidence="1">
    <location>
        <begin position="143"/>
        <end position="170"/>
    </location>
</feature>
<evidence type="ECO:0000259" key="3">
    <source>
        <dbReference type="PROSITE" id="PS51140"/>
    </source>
</evidence>
<comment type="caution">
    <text evidence="4">The sequence shown here is derived from an EMBL/GenBank/DDBJ whole genome shotgun (WGS) entry which is preliminary data.</text>
</comment>
<keyword evidence="2" id="KW-1133">Transmembrane helix</keyword>
<dbReference type="PROSITE" id="PS51140">
    <property type="entry name" value="CUE"/>
    <property type="match status" value="1"/>
</dbReference>
<keyword evidence="2" id="KW-0472">Membrane</keyword>
<keyword evidence="5" id="KW-1185">Reference proteome</keyword>
<evidence type="ECO:0000256" key="2">
    <source>
        <dbReference type="SAM" id="Phobius"/>
    </source>
</evidence>